<sequence length="234" mass="24713">MDEHSPQRRTVLRAGAVAALLSVGGSSAIGAQETAGDNERAAKMLREFYDGYLEGISQAVATDVQMEASMIEDGRDEPWPLAVWDDVEDARSEGITLGASEGGSQPFWDEYQSFDRDFDGGDGGDDTDDDVGDGEISVALLETNDPVPAGETLAVTAELETDADSATTAEVELVVGHDPTVVDTASRTVDRTETVTLEFETATVANGQTFPVRVEGSDDSAETSIDVIGTDETV</sequence>
<evidence type="ECO:0000313" key="2">
    <source>
        <dbReference type="EMBL" id="SDJ55395.1"/>
    </source>
</evidence>
<gene>
    <name evidence="2" type="ORF">SAMN04515672_0966</name>
</gene>
<accession>A0A1G8UQL6</accession>
<evidence type="ECO:0008006" key="4">
    <source>
        <dbReference type="Google" id="ProtNLM"/>
    </source>
</evidence>
<reference evidence="3" key="1">
    <citation type="submission" date="2016-10" db="EMBL/GenBank/DDBJ databases">
        <authorList>
            <person name="Varghese N."/>
            <person name="Submissions S."/>
        </authorList>
    </citation>
    <scope>NUCLEOTIDE SEQUENCE [LARGE SCALE GENOMIC DNA]</scope>
    <source>
        <strain evidence="3">B4,CECT 8067,JCM 17497</strain>
    </source>
</reference>
<proteinExistence type="predicted"/>
<feature type="region of interest" description="Disordered" evidence="1">
    <location>
        <begin position="215"/>
        <end position="234"/>
    </location>
</feature>
<dbReference type="EMBL" id="FNFE01000001">
    <property type="protein sequence ID" value="SDJ55395.1"/>
    <property type="molecule type" value="Genomic_DNA"/>
</dbReference>
<dbReference type="Proteomes" id="UP000198882">
    <property type="component" value="Unassembled WGS sequence"/>
</dbReference>
<protein>
    <recommendedName>
        <fullName evidence="4">CARDB protein</fullName>
    </recommendedName>
</protein>
<keyword evidence="3" id="KW-1185">Reference proteome</keyword>
<dbReference type="PROSITE" id="PS51318">
    <property type="entry name" value="TAT"/>
    <property type="match status" value="1"/>
</dbReference>
<dbReference type="RefSeq" id="WP_090303432.1">
    <property type="nucleotide sequence ID" value="NZ_FNFE01000001.1"/>
</dbReference>
<evidence type="ECO:0000256" key="1">
    <source>
        <dbReference type="SAM" id="MobiDB-lite"/>
    </source>
</evidence>
<name>A0A1G8UQL6_9EURY</name>
<dbReference type="OrthoDB" id="205968at2157"/>
<dbReference type="InterPro" id="IPR006311">
    <property type="entry name" value="TAT_signal"/>
</dbReference>
<dbReference type="AlphaFoldDB" id="A0A1G8UQL6"/>
<organism evidence="2 3">
    <name type="scientific">Natronorubrum texcoconense</name>
    <dbReference type="NCBI Taxonomy" id="1095776"/>
    <lineage>
        <taxon>Archaea</taxon>
        <taxon>Methanobacteriati</taxon>
        <taxon>Methanobacteriota</taxon>
        <taxon>Stenosarchaea group</taxon>
        <taxon>Halobacteria</taxon>
        <taxon>Halobacteriales</taxon>
        <taxon>Natrialbaceae</taxon>
        <taxon>Natronorubrum</taxon>
    </lineage>
</organism>
<evidence type="ECO:0000313" key="3">
    <source>
        <dbReference type="Proteomes" id="UP000198882"/>
    </source>
</evidence>